<comment type="caution">
    <text evidence="1">The sequence shown here is derived from an EMBL/GenBank/DDBJ whole genome shotgun (WGS) entry which is preliminary data.</text>
</comment>
<keyword evidence="2" id="KW-1185">Reference proteome</keyword>
<dbReference type="EMBL" id="CAJOBG010121863">
    <property type="protein sequence ID" value="CAF4781524.1"/>
    <property type="molecule type" value="Genomic_DNA"/>
</dbReference>
<accession>A0A821N8Q8</accession>
<gene>
    <name evidence="1" type="ORF">OVN521_LOCUS51191</name>
</gene>
<dbReference type="AlphaFoldDB" id="A0A821N8Q8"/>
<evidence type="ECO:0000313" key="2">
    <source>
        <dbReference type="Proteomes" id="UP000663866"/>
    </source>
</evidence>
<evidence type="ECO:0000313" key="1">
    <source>
        <dbReference type="EMBL" id="CAF4781524.1"/>
    </source>
</evidence>
<reference evidence="1" key="1">
    <citation type="submission" date="2021-02" db="EMBL/GenBank/DDBJ databases">
        <authorList>
            <person name="Nowell W R."/>
        </authorList>
    </citation>
    <scope>NUCLEOTIDE SEQUENCE</scope>
</reference>
<feature type="non-terminal residue" evidence="1">
    <location>
        <position position="81"/>
    </location>
</feature>
<protein>
    <submittedName>
        <fullName evidence="1">Uncharacterized protein</fullName>
    </submittedName>
</protein>
<feature type="non-terminal residue" evidence="1">
    <location>
        <position position="1"/>
    </location>
</feature>
<organism evidence="1 2">
    <name type="scientific">Rotaria magnacalcarata</name>
    <dbReference type="NCBI Taxonomy" id="392030"/>
    <lineage>
        <taxon>Eukaryota</taxon>
        <taxon>Metazoa</taxon>
        <taxon>Spiralia</taxon>
        <taxon>Gnathifera</taxon>
        <taxon>Rotifera</taxon>
        <taxon>Eurotatoria</taxon>
        <taxon>Bdelloidea</taxon>
        <taxon>Philodinida</taxon>
        <taxon>Philodinidae</taxon>
        <taxon>Rotaria</taxon>
    </lineage>
</organism>
<name>A0A821N8Q8_9BILA</name>
<sequence>ETITSYYDAIIKLCHEYDPSMSQKMIISWLENGIKDSLKISIKRQMKALSDSARTTQAFLKIAKDEQELQEENVPERETTA</sequence>
<dbReference type="Proteomes" id="UP000663866">
    <property type="component" value="Unassembled WGS sequence"/>
</dbReference>
<proteinExistence type="predicted"/>